<evidence type="ECO:0000256" key="1">
    <source>
        <dbReference type="SAM" id="MobiDB-lite"/>
    </source>
</evidence>
<evidence type="ECO:0000313" key="3">
    <source>
        <dbReference type="Proteomes" id="UP000464624"/>
    </source>
</evidence>
<protein>
    <submittedName>
        <fullName evidence="2">Uncharacterized protein</fullName>
    </submittedName>
</protein>
<sequence>MPEQRHQRLQAHASIRQLGGPGVTQLVWRDDEYPAVGCAEPCGFGGGEQAVAQPCVAKATSVLGEQEVGEGTGAWVRQRPVHTAERDPLVEGGEYGRR</sequence>
<name>A0AAD1M3Q8_MYCXE</name>
<feature type="region of interest" description="Disordered" evidence="1">
    <location>
        <begin position="73"/>
        <end position="98"/>
    </location>
</feature>
<reference evidence="2 3" key="1">
    <citation type="submission" date="2019-12" db="EMBL/GenBank/DDBJ databases">
        <title>Complete genome sequence of Mycolicibacterium xenopi str. JCM15661T.</title>
        <authorList>
            <person name="Yoshida M."/>
            <person name="Fukano H."/>
            <person name="Asakura T."/>
            <person name="Hoshino Y."/>
        </authorList>
    </citation>
    <scope>NUCLEOTIDE SEQUENCE [LARGE SCALE GENOMIC DNA]</scope>
    <source>
        <strain evidence="2 3">JCM 15661T</strain>
    </source>
</reference>
<evidence type="ECO:0000313" key="2">
    <source>
        <dbReference type="EMBL" id="BBU24760.1"/>
    </source>
</evidence>
<organism evidence="2 3">
    <name type="scientific">Mycobacterium xenopi</name>
    <dbReference type="NCBI Taxonomy" id="1789"/>
    <lineage>
        <taxon>Bacteria</taxon>
        <taxon>Bacillati</taxon>
        <taxon>Actinomycetota</taxon>
        <taxon>Actinomycetes</taxon>
        <taxon>Mycobacteriales</taxon>
        <taxon>Mycobacteriaceae</taxon>
        <taxon>Mycobacterium</taxon>
    </lineage>
</organism>
<dbReference type="KEGG" id="mxe:MYXE_45500"/>
<feature type="compositionally biased region" description="Basic and acidic residues" evidence="1">
    <location>
        <begin position="82"/>
        <end position="98"/>
    </location>
</feature>
<accession>A0AAD1M3Q8</accession>
<dbReference type="Proteomes" id="UP000464624">
    <property type="component" value="Chromosome"/>
</dbReference>
<proteinExistence type="predicted"/>
<gene>
    <name evidence="2" type="ORF">MYXE_45500</name>
</gene>
<dbReference type="EMBL" id="AP022314">
    <property type="protein sequence ID" value="BBU24760.1"/>
    <property type="molecule type" value="Genomic_DNA"/>
</dbReference>
<dbReference type="AlphaFoldDB" id="A0AAD1M3Q8"/>